<dbReference type="PROSITE" id="PS01055">
    <property type="entry name" value="DNA_LIGASE_N1"/>
    <property type="match status" value="1"/>
</dbReference>
<dbReference type="EMBL" id="JABWQF010000012">
    <property type="protein sequence ID" value="MBC3293869.1"/>
    <property type="molecule type" value="Genomic_DNA"/>
</dbReference>
<keyword evidence="4 7" id="KW-0520">NAD</keyword>
<evidence type="ECO:0000256" key="3">
    <source>
        <dbReference type="ARBA" id="ARBA00022763"/>
    </source>
</evidence>
<comment type="catalytic activity">
    <reaction evidence="6 7">
        <text>NAD(+) + (deoxyribonucleotide)n-3'-hydroxyl + 5'-phospho-(deoxyribonucleotide)m = (deoxyribonucleotide)n+m + AMP + beta-nicotinamide D-nucleotide.</text>
        <dbReference type="EC" id="6.5.1.2"/>
    </reaction>
</comment>
<dbReference type="InterPro" id="IPR013840">
    <property type="entry name" value="DNAligase_N"/>
</dbReference>
<keyword evidence="2 7" id="KW-0235">DNA replication</keyword>
<accession>A0A8I0CY21</accession>
<dbReference type="InterPro" id="IPR018239">
    <property type="entry name" value="DNA_ligase_AS"/>
</dbReference>
<dbReference type="SMART" id="SM00532">
    <property type="entry name" value="LIGANc"/>
    <property type="match status" value="1"/>
</dbReference>
<keyword evidence="3 7" id="KW-0227">DNA damage</keyword>
<dbReference type="Pfam" id="PF03120">
    <property type="entry name" value="OB_DNA_ligase"/>
    <property type="match status" value="1"/>
</dbReference>
<dbReference type="EC" id="6.5.1.2" evidence="7"/>
<evidence type="ECO:0000259" key="9">
    <source>
        <dbReference type="SMART" id="SM00532"/>
    </source>
</evidence>
<feature type="chain" id="PRO_5034662231" description="DNA ligase B" evidence="8">
    <location>
        <begin position="19"/>
        <end position="556"/>
    </location>
</feature>
<dbReference type="NCBIfam" id="NF005987">
    <property type="entry name" value="PRK08097.1"/>
    <property type="match status" value="1"/>
</dbReference>
<feature type="signal peptide" evidence="8">
    <location>
        <begin position="1"/>
        <end position="18"/>
    </location>
</feature>
<dbReference type="InterPro" id="IPR050326">
    <property type="entry name" value="NAD_dep_DNA_ligaseB"/>
</dbReference>
<dbReference type="PIRSF" id="PIRSF001604">
    <property type="entry name" value="LigA"/>
    <property type="match status" value="1"/>
</dbReference>
<feature type="active site" description="N6-AMP-lysine intermediate" evidence="7">
    <location>
        <position position="122"/>
    </location>
</feature>
<keyword evidence="5 7" id="KW-0234">DNA repair</keyword>
<dbReference type="InterPro" id="IPR013839">
    <property type="entry name" value="DNAligase_adenylation"/>
</dbReference>
<dbReference type="Gene3D" id="1.10.287.610">
    <property type="entry name" value="Helix hairpin bin"/>
    <property type="match status" value="1"/>
</dbReference>
<dbReference type="InterPro" id="IPR001679">
    <property type="entry name" value="DNA_ligase"/>
</dbReference>
<dbReference type="GO" id="GO:0003911">
    <property type="term" value="F:DNA ligase (NAD+) activity"/>
    <property type="evidence" value="ECO:0007669"/>
    <property type="project" value="UniProtKB-UniRule"/>
</dbReference>
<name>A0A8I0CY21_9PSED</name>
<dbReference type="SUPFAM" id="SSF56091">
    <property type="entry name" value="DNA ligase/mRNA capping enzyme, catalytic domain"/>
    <property type="match status" value="1"/>
</dbReference>
<dbReference type="PANTHER" id="PTHR47810:SF1">
    <property type="entry name" value="DNA LIGASE B"/>
    <property type="match status" value="1"/>
</dbReference>
<comment type="similarity">
    <text evidence="7">Belongs to the NAD-dependent DNA ligase family. LigB subfamily.</text>
</comment>
<evidence type="ECO:0000256" key="6">
    <source>
        <dbReference type="ARBA" id="ARBA00034005"/>
    </source>
</evidence>
<dbReference type="SUPFAM" id="SSF47781">
    <property type="entry name" value="RuvA domain 2-like"/>
    <property type="match status" value="1"/>
</dbReference>
<dbReference type="SUPFAM" id="SSF50249">
    <property type="entry name" value="Nucleic acid-binding proteins"/>
    <property type="match status" value="1"/>
</dbReference>
<feature type="domain" description="NAD-dependent DNA ligase N-terminal" evidence="9">
    <location>
        <begin position="27"/>
        <end position="423"/>
    </location>
</feature>
<dbReference type="FunFam" id="3.30.470.30:FF:000007">
    <property type="entry name" value="DNA ligase B"/>
    <property type="match status" value="1"/>
</dbReference>
<dbReference type="FunFam" id="2.40.50.140:FF:000139">
    <property type="entry name" value="DNA ligase B"/>
    <property type="match status" value="1"/>
</dbReference>
<gene>
    <name evidence="7 10" type="primary">ligB</name>
    <name evidence="10" type="ORF">HU722_20310</name>
</gene>
<keyword evidence="8" id="KW-0732">Signal</keyword>
<proteinExistence type="inferred from homology"/>
<protein>
    <recommendedName>
        <fullName evidence="7">DNA ligase B</fullName>
        <ecNumber evidence="7">6.5.1.2</ecNumber>
    </recommendedName>
    <alternativeName>
        <fullName evidence="7">Polydeoxyribonucleotide synthase [NAD(+)] B</fullName>
    </alternativeName>
</protein>
<dbReference type="InterPro" id="IPR004150">
    <property type="entry name" value="NAD_DNA_ligase_OB"/>
</dbReference>
<reference evidence="10" key="1">
    <citation type="journal article" date="2020" name="Microorganisms">
        <title>Reliable Identification of Environmental Pseudomonas Isolates Using the rpoD Gene.</title>
        <authorList>
            <consortium name="The Broad Institute Genome Sequencing Platform"/>
            <person name="Girard L."/>
            <person name="Lood C."/>
            <person name="Rokni-Zadeh H."/>
            <person name="van Noort V."/>
            <person name="Lavigne R."/>
            <person name="De Mot R."/>
        </authorList>
    </citation>
    <scope>NUCLEOTIDE SEQUENCE [LARGE SCALE GENOMIC DNA]</scope>
    <source>
        <strain evidence="10">SWRI145</strain>
    </source>
</reference>
<dbReference type="HAMAP" id="MF_01587">
    <property type="entry name" value="DNA_ligase_B"/>
    <property type="match status" value="1"/>
</dbReference>
<dbReference type="AlphaFoldDB" id="A0A8I0CY21"/>
<dbReference type="Gene3D" id="3.30.470.30">
    <property type="entry name" value="DNA ligase/mRNA capping enzyme"/>
    <property type="match status" value="1"/>
</dbReference>
<dbReference type="GO" id="GO:0006260">
    <property type="term" value="P:DNA replication"/>
    <property type="evidence" value="ECO:0007669"/>
    <property type="project" value="UniProtKB-KW"/>
</dbReference>
<comment type="function">
    <text evidence="7">Catalyzes the formation of phosphodiester linkages between 5'-phosphoryl and 3'-hydroxyl groups in double-stranded DNA using NAD as a coenzyme and as the energy source for the reaction.</text>
</comment>
<evidence type="ECO:0000256" key="2">
    <source>
        <dbReference type="ARBA" id="ARBA00022705"/>
    </source>
</evidence>
<evidence type="ECO:0000313" key="10">
    <source>
        <dbReference type="EMBL" id="MBC3293869.1"/>
    </source>
</evidence>
<organism evidence="10">
    <name type="scientific">Pseudomonas tritici</name>
    <dbReference type="NCBI Taxonomy" id="2745518"/>
    <lineage>
        <taxon>Bacteria</taxon>
        <taxon>Pseudomonadati</taxon>
        <taxon>Pseudomonadota</taxon>
        <taxon>Gammaproteobacteria</taxon>
        <taxon>Pseudomonadales</taxon>
        <taxon>Pseudomonadaceae</taxon>
        <taxon>Pseudomonas</taxon>
    </lineage>
</organism>
<evidence type="ECO:0000256" key="4">
    <source>
        <dbReference type="ARBA" id="ARBA00023027"/>
    </source>
</evidence>
<dbReference type="Gene3D" id="2.40.50.140">
    <property type="entry name" value="Nucleic acid-binding proteins"/>
    <property type="match status" value="1"/>
</dbReference>
<sequence length="556" mass="62953">MWKWAGVVVMVWSSYGVAVCPAWSHAKAEQEIARLNAQISRWNDAYWQEGQSDVSDEVYDQLNSRLKQWQQCFNQEPVTEDIPPANGTLRHPFAHTGVHKVAGKEELRQWMRSRRDLWVQPKVDGVAVTLVYRKGKLVQAISRGDGVKGEDWTARVQSIPSVPLNVQGLLSESVLQGEIFLLREGHIQQQMGGMNARAKVAGMMMRQNDKTALENLGVFIWAWPEGPQSMPQRLSELTKAGFTLTAQYMRAVSTADEVEKHRKEWLTSPLPFVTDGIIVRSSIEPVGEQWLPGEGDWVVAWKYSPVSQVAEVNAIQFAIGRTGKISVVAALESTQLDDKRVKRVNLGSVSRWQALDIAPGDQILVSLAGQGIPRVDKVVWRGNDRKKPAPPASHYHPLTCFYASPECLEQFFARLVWLSSQQVLNMEGLGDSSWRLLHQAYHFEHIFSWLALTQEQIEKTPGLNPARRLQLWHRFEFARHQPFNRWVKALGVPLPQAAAKALSVHSWHQLQDKDAVSWNQLPGIGTERARKLVEFMHDPQITRLTTWLGEQGINGF</sequence>
<dbReference type="InterPro" id="IPR020923">
    <property type="entry name" value="DNA_ligase_B"/>
</dbReference>
<evidence type="ECO:0000256" key="1">
    <source>
        <dbReference type="ARBA" id="ARBA00022598"/>
    </source>
</evidence>
<dbReference type="InterPro" id="IPR012340">
    <property type="entry name" value="NA-bd_OB-fold"/>
</dbReference>
<keyword evidence="1 7" id="KW-0436">Ligase</keyword>
<comment type="caution">
    <text evidence="10">The sequence shown here is derived from an EMBL/GenBank/DDBJ whole genome shotgun (WGS) entry which is preliminary data.</text>
</comment>
<dbReference type="GO" id="GO:0006281">
    <property type="term" value="P:DNA repair"/>
    <property type="evidence" value="ECO:0007669"/>
    <property type="project" value="UniProtKB-KW"/>
</dbReference>
<evidence type="ECO:0000256" key="7">
    <source>
        <dbReference type="HAMAP-Rule" id="MF_01587"/>
    </source>
</evidence>
<dbReference type="InterPro" id="IPR010994">
    <property type="entry name" value="RuvA_2-like"/>
</dbReference>
<evidence type="ECO:0000256" key="8">
    <source>
        <dbReference type="SAM" id="SignalP"/>
    </source>
</evidence>
<evidence type="ECO:0000256" key="5">
    <source>
        <dbReference type="ARBA" id="ARBA00023204"/>
    </source>
</evidence>
<dbReference type="Pfam" id="PF01653">
    <property type="entry name" value="DNA_ligase_aden"/>
    <property type="match status" value="1"/>
</dbReference>
<dbReference type="PANTHER" id="PTHR47810">
    <property type="entry name" value="DNA LIGASE"/>
    <property type="match status" value="1"/>
</dbReference>